<keyword evidence="1" id="KW-0472">Membrane</keyword>
<dbReference type="Proteomes" id="UP000015101">
    <property type="component" value="Unassembled WGS sequence"/>
</dbReference>
<dbReference type="AlphaFoldDB" id="T1ENN9"/>
<dbReference type="CTD" id="20198189"/>
<keyword evidence="1" id="KW-0812">Transmembrane</keyword>
<dbReference type="EMBL" id="AMQM01000199">
    <property type="status" value="NOT_ANNOTATED_CDS"/>
    <property type="molecule type" value="Genomic_DNA"/>
</dbReference>
<feature type="transmembrane region" description="Helical" evidence="1">
    <location>
        <begin position="64"/>
        <end position="87"/>
    </location>
</feature>
<dbReference type="EMBL" id="KB095811">
    <property type="protein sequence ID" value="ESO12594.1"/>
    <property type="molecule type" value="Genomic_DNA"/>
</dbReference>
<dbReference type="EnsemblMetazoa" id="HelroT159155">
    <property type="protein sequence ID" value="HelroP159155"/>
    <property type="gene ID" value="HelroG159155"/>
</dbReference>
<reference evidence="4" key="1">
    <citation type="submission" date="2012-12" db="EMBL/GenBank/DDBJ databases">
        <authorList>
            <person name="Hellsten U."/>
            <person name="Grimwood J."/>
            <person name="Chapman J.A."/>
            <person name="Shapiro H."/>
            <person name="Aerts A."/>
            <person name="Otillar R.P."/>
            <person name="Terry A.Y."/>
            <person name="Boore J.L."/>
            <person name="Simakov O."/>
            <person name="Marletaz F."/>
            <person name="Cho S.-J."/>
            <person name="Edsinger-Gonzales E."/>
            <person name="Havlak P."/>
            <person name="Kuo D.-H."/>
            <person name="Larsson T."/>
            <person name="Lv J."/>
            <person name="Arendt D."/>
            <person name="Savage R."/>
            <person name="Osoegawa K."/>
            <person name="de Jong P."/>
            <person name="Lindberg D.R."/>
            <person name="Seaver E.C."/>
            <person name="Weisblat D.A."/>
            <person name="Putnam N.H."/>
            <person name="Grigoriev I.V."/>
            <person name="Rokhsar D.S."/>
        </authorList>
    </citation>
    <scope>NUCLEOTIDE SEQUENCE</scope>
</reference>
<evidence type="ECO:0000313" key="2">
    <source>
        <dbReference type="EMBL" id="ESO12594.1"/>
    </source>
</evidence>
<dbReference type="KEGG" id="hro:HELRODRAFT_159155"/>
<evidence type="ECO:0000313" key="4">
    <source>
        <dbReference type="Proteomes" id="UP000015101"/>
    </source>
</evidence>
<keyword evidence="1" id="KW-1133">Transmembrane helix</keyword>
<dbReference type="HOGENOM" id="CLU_1887977_0_0_1"/>
<organism evidence="3 4">
    <name type="scientific">Helobdella robusta</name>
    <name type="common">Californian leech</name>
    <dbReference type="NCBI Taxonomy" id="6412"/>
    <lineage>
        <taxon>Eukaryota</taxon>
        <taxon>Metazoa</taxon>
        <taxon>Spiralia</taxon>
        <taxon>Lophotrochozoa</taxon>
        <taxon>Annelida</taxon>
        <taxon>Clitellata</taxon>
        <taxon>Hirudinea</taxon>
        <taxon>Rhynchobdellida</taxon>
        <taxon>Glossiphoniidae</taxon>
        <taxon>Helobdella</taxon>
    </lineage>
</organism>
<proteinExistence type="predicted"/>
<keyword evidence="4" id="KW-1185">Reference proteome</keyword>
<dbReference type="GeneID" id="20198189"/>
<name>T1ENN9_HELRO</name>
<protein>
    <submittedName>
        <fullName evidence="2 3">Uncharacterized protein</fullName>
    </submittedName>
</protein>
<gene>
    <name evidence="3" type="primary">20198189</name>
    <name evidence="2" type="ORF">HELRODRAFT_159155</name>
</gene>
<feature type="transmembrane region" description="Helical" evidence="1">
    <location>
        <begin position="108"/>
        <end position="129"/>
    </location>
</feature>
<evidence type="ECO:0000256" key="1">
    <source>
        <dbReference type="SAM" id="Phobius"/>
    </source>
</evidence>
<sequence length="135" mass="15160">MTIYVYITSSISSLTIIEKRGNGLLKAMEQTSAFPNQQPQQKVSSNSVHIKISDEELQGECFKLAFILSILSCCCCWCIGVPAIYLAKKAQDNFKYGFGERSNVLLTYSYILSALGIYMGMVLLGIRIINEYDYE</sequence>
<reference evidence="2 4" key="2">
    <citation type="journal article" date="2013" name="Nature">
        <title>Insights into bilaterian evolution from three spiralian genomes.</title>
        <authorList>
            <person name="Simakov O."/>
            <person name="Marletaz F."/>
            <person name="Cho S.J."/>
            <person name="Edsinger-Gonzales E."/>
            <person name="Havlak P."/>
            <person name="Hellsten U."/>
            <person name="Kuo D.H."/>
            <person name="Larsson T."/>
            <person name="Lv J."/>
            <person name="Arendt D."/>
            <person name="Savage R."/>
            <person name="Osoegawa K."/>
            <person name="de Jong P."/>
            <person name="Grimwood J."/>
            <person name="Chapman J.A."/>
            <person name="Shapiro H."/>
            <person name="Aerts A."/>
            <person name="Otillar R.P."/>
            <person name="Terry A.Y."/>
            <person name="Boore J.L."/>
            <person name="Grigoriev I.V."/>
            <person name="Lindberg D.R."/>
            <person name="Seaver E.C."/>
            <person name="Weisblat D.A."/>
            <person name="Putnam N.H."/>
            <person name="Rokhsar D.S."/>
        </authorList>
    </citation>
    <scope>NUCLEOTIDE SEQUENCE</scope>
</reference>
<reference evidence="3" key="3">
    <citation type="submission" date="2015-06" db="UniProtKB">
        <authorList>
            <consortium name="EnsemblMetazoa"/>
        </authorList>
    </citation>
    <scope>IDENTIFICATION</scope>
</reference>
<evidence type="ECO:0000313" key="3">
    <source>
        <dbReference type="EnsemblMetazoa" id="HelroP159155"/>
    </source>
</evidence>
<accession>T1ENN9</accession>
<dbReference type="InParanoid" id="T1ENN9"/>
<dbReference type="RefSeq" id="XP_009009314.1">
    <property type="nucleotide sequence ID" value="XM_009011066.1"/>
</dbReference>